<keyword evidence="2" id="KW-1185">Reference proteome</keyword>
<gene>
    <name evidence="1" type="ORF">JD276_04510</name>
</gene>
<dbReference type="EMBL" id="JAEHOH010000006">
    <property type="protein sequence ID" value="MBK0418292.1"/>
    <property type="molecule type" value="Genomic_DNA"/>
</dbReference>
<dbReference type="Proteomes" id="UP000608530">
    <property type="component" value="Unassembled WGS sequence"/>
</dbReference>
<comment type="caution">
    <text evidence="1">The sequence shown here is derived from an EMBL/GenBank/DDBJ whole genome shotgun (WGS) entry which is preliminary data.</text>
</comment>
<organism evidence="1 2">
    <name type="scientific">Leucobacter chromiisoli</name>
    <dbReference type="NCBI Taxonomy" id="2796471"/>
    <lineage>
        <taxon>Bacteria</taxon>
        <taxon>Bacillati</taxon>
        <taxon>Actinomycetota</taxon>
        <taxon>Actinomycetes</taxon>
        <taxon>Micrococcales</taxon>
        <taxon>Microbacteriaceae</taxon>
        <taxon>Leucobacter</taxon>
    </lineage>
</organism>
<accession>A0A934UUU9</accession>
<evidence type="ECO:0000313" key="1">
    <source>
        <dbReference type="EMBL" id="MBK0418292.1"/>
    </source>
</evidence>
<dbReference type="AlphaFoldDB" id="A0A934UUU9"/>
<protein>
    <submittedName>
        <fullName evidence="1">Uncharacterized protein</fullName>
    </submittedName>
</protein>
<reference evidence="1" key="1">
    <citation type="submission" date="2020-12" db="EMBL/GenBank/DDBJ databases">
        <title>Leucobacter sp. CAS1, isolated from Chromium sludge.</title>
        <authorList>
            <person name="Xu Z."/>
        </authorList>
    </citation>
    <scope>NUCLEOTIDE SEQUENCE</scope>
    <source>
        <strain evidence="1">CSA1</strain>
    </source>
</reference>
<sequence>MERLTEDHVEVVDGHATEWPPLLQWLENSVTEIVARNGGGGGGNGIPINEDALLLLDHVRKRIKMMGAALFLPLTGDVIADTQAAWAKAQDERTGNRMDDPAWEAICDEFPDWVQRITAADDRPHRMEMTTPCPRCDARWVYEIDRNEFDTAMLSPTDPRKAALVCEWNIGRAPVAECRNPDCGTLWAGWAEVARLGFTIGARQDAAVLDACGISLELHAQAG</sequence>
<dbReference type="RefSeq" id="WP_200114332.1">
    <property type="nucleotide sequence ID" value="NZ_JAEHOH010000006.1"/>
</dbReference>
<evidence type="ECO:0000313" key="2">
    <source>
        <dbReference type="Proteomes" id="UP000608530"/>
    </source>
</evidence>
<name>A0A934UUU9_9MICO</name>
<proteinExistence type="predicted"/>